<dbReference type="OMA" id="GKKPVQH"/>
<dbReference type="eggNOG" id="KOG2716">
    <property type="taxonomic scope" value="Eukaryota"/>
</dbReference>
<dbReference type="WormBase" id="ZC239.4">
    <property type="protein sequence ID" value="CE37458"/>
    <property type="gene ID" value="WBGene00022567"/>
</dbReference>
<dbReference type="Pfam" id="PF02214">
    <property type="entry name" value="BTB_2"/>
    <property type="match status" value="1"/>
</dbReference>
<dbReference type="AGR" id="WB:WBGene00022567"/>
<dbReference type="SUPFAM" id="SSF54695">
    <property type="entry name" value="POZ domain"/>
    <property type="match status" value="1"/>
</dbReference>
<name>P91558_CAEEL</name>
<dbReference type="InterPro" id="IPR011333">
    <property type="entry name" value="SKP1/BTB/POZ_sf"/>
</dbReference>
<keyword evidence="3" id="KW-1185">Reference proteome</keyword>
<gene>
    <name evidence="2" type="ORF">CELE_ZC239.4</name>
    <name evidence="2 4" type="ORF">ZC239.4</name>
</gene>
<proteinExistence type="predicted"/>
<evidence type="ECO:0000313" key="4">
    <source>
        <dbReference type="WormBase" id="ZC239.4"/>
    </source>
</evidence>
<dbReference type="InterPro" id="IPR003131">
    <property type="entry name" value="T1-type_BTB"/>
</dbReference>
<evidence type="ECO:0000259" key="1">
    <source>
        <dbReference type="PROSITE" id="PS50097"/>
    </source>
</evidence>
<dbReference type="PANTHER" id="PTHR11145:SF19">
    <property type="entry name" value="BTB DOMAIN-CONTAINING PROTEIN-RELATED"/>
    <property type="match status" value="1"/>
</dbReference>
<organism evidence="2 3">
    <name type="scientific">Caenorhabditis elegans</name>
    <dbReference type="NCBI Taxonomy" id="6239"/>
    <lineage>
        <taxon>Eukaryota</taxon>
        <taxon>Metazoa</taxon>
        <taxon>Ecdysozoa</taxon>
        <taxon>Nematoda</taxon>
        <taxon>Chromadorea</taxon>
        <taxon>Rhabditida</taxon>
        <taxon>Rhabditina</taxon>
        <taxon>Rhabditomorpha</taxon>
        <taxon>Rhabditoidea</taxon>
        <taxon>Rhabditidae</taxon>
        <taxon>Peloderinae</taxon>
        <taxon>Caenorhabditis</taxon>
    </lineage>
</organism>
<dbReference type="InterPro" id="IPR045068">
    <property type="entry name" value="BACURD1-3"/>
</dbReference>
<feature type="domain" description="BTB" evidence="1">
    <location>
        <begin position="3"/>
        <end position="71"/>
    </location>
</feature>
<dbReference type="FunCoup" id="P91558">
    <property type="interactions" value="56"/>
</dbReference>
<dbReference type="PhylomeDB" id="P91558"/>
<dbReference type="OrthoDB" id="2333377at2759"/>
<dbReference type="EMBL" id="BX284602">
    <property type="protein sequence ID" value="CCD64930.1"/>
    <property type="molecule type" value="Genomic_DNA"/>
</dbReference>
<dbReference type="CTD" id="191121"/>
<dbReference type="PANTHER" id="PTHR11145">
    <property type="entry name" value="BTB/POZ DOMAIN-CONTAINING ADAPTER FOR CUL3-MEDIATED RHOA DEGRADATION PROTEIN FAMILY MEMBER"/>
    <property type="match status" value="1"/>
</dbReference>
<dbReference type="PaxDb" id="6239-ZC239.4"/>
<dbReference type="Gene3D" id="3.30.710.10">
    <property type="entry name" value="Potassium Channel Kv1.1, Chain A"/>
    <property type="match status" value="1"/>
</dbReference>
<dbReference type="RefSeq" id="NP_494476.2">
    <property type="nucleotide sequence ID" value="NM_062075.2"/>
</dbReference>
<accession>P91558</accession>
<evidence type="ECO:0000313" key="2">
    <source>
        <dbReference type="EMBL" id="CCD64930.1"/>
    </source>
</evidence>
<dbReference type="InterPro" id="IPR008942">
    <property type="entry name" value="ENTH_VHS"/>
</dbReference>
<evidence type="ECO:0000313" key="3">
    <source>
        <dbReference type="Proteomes" id="UP000001940"/>
    </source>
</evidence>
<dbReference type="Proteomes" id="UP000001940">
    <property type="component" value="Chromosome II"/>
</dbReference>
<dbReference type="InterPro" id="IPR000210">
    <property type="entry name" value="BTB/POZ_dom"/>
</dbReference>
<reference evidence="2 3" key="1">
    <citation type="journal article" date="1998" name="Science">
        <title>Genome sequence of the nematode C. elegans: a platform for investigating biology.</title>
        <authorList>
            <consortium name="The C. elegans sequencing consortium"/>
            <person name="Sulson J.E."/>
            <person name="Waterston R."/>
        </authorList>
    </citation>
    <scope>NUCLEOTIDE SEQUENCE [LARGE SCALE GENOMIC DNA]</scope>
    <source>
        <strain evidence="2 3">Bristol N2</strain>
    </source>
</reference>
<sequence>MSEAVKLDVGGTIFKTSKSTLTKFDGFFRTMLGSGIGLNVDESGCIFIDRSPKHFDLILNFMRDGCLALPKNERDLTELMAEAQYYLLDGLIDRLASSNWSVESDEKTINVAKRLPILENNSQFLQVLCNQEKPILLIVVMASRDHFFPNMSIPDGFNAYKFVEKYSHQFHIYFKGCICLEWSARIIPKVKPRCNTKAPTFEGQMKRLNYSDRLEKYIEAYSTYLEMHKHD</sequence>
<dbReference type="AlphaFoldDB" id="P91558"/>
<dbReference type="GeneID" id="191121"/>
<dbReference type="GO" id="GO:0051260">
    <property type="term" value="P:protein homooligomerization"/>
    <property type="evidence" value="ECO:0007669"/>
    <property type="project" value="InterPro"/>
</dbReference>
<dbReference type="InParanoid" id="P91558"/>
<dbReference type="UCSC" id="ZC239.4">
    <property type="organism name" value="c. elegans"/>
</dbReference>
<dbReference type="KEGG" id="cel:CELE_ZC239.4"/>
<dbReference type="SMART" id="SM00225">
    <property type="entry name" value="BTB"/>
    <property type="match status" value="1"/>
</dbReference>
<dbReference type="PIR" id="T25973">
    <property type="entry name" value="T25973"/>
</dbReference>
<dbReference type="PROSITE" id="PS50097">
    <property type="entry name" value="BTB"/>
    <property type="match status" value="1"/>
</dbReference>
<dbReference type="Bgee" id="WBGene00022567">
    <property type="expression patterns" value="Expressed in larva and 1 other cell type or tissue"/>
</dbReference>
<dbReference type="SUPFAM" id="SSF48464">
    <property type="entry name" value="ENTH/VHS domain"/>
    <property type="match status" value="1"/>
</dbReference>
<protein>
    <submittedName>
        <fullName evidence="2">BTB domain-containing protein</fullName>
    </submittedName>
</protein>
<dbReference type="SMR" id="P91558"/>
<dbReference type="HOGENOM" id="CLU_086154_0_0_1"/>